<dbReference type="EMBL" id="CP097463">
    <property type="protein sequence ID" value="WAX58407.1"/>
    <property type="molecule type" value="Genomic_DNA"/>
</dbReference>
<keyword evidence="2" id="KW-1185">Reference proteome</keyword>
<protein>
    <submittedName>
        <fullName evidence="1">Helix-turn-helix domain-containing protein</fullName>
    </submittedName>
</protein>
<dbReference type="RefSeq" id="WP_269444955.1">
    <property type="nucleotide sequence ID" value="NZ_CP097463.1"/>
</dbReference>
<evidence type="ECO:0000313" key="1">
    <source>
        <dbReference type="EMBL" id="WAX58407.1"/>
    </source>
</evidence>
<gene>
    <name evidence="1" type="ORF">M6B22_06480</name>
</gene>
<evidence type="ECO:0000313" key="2">
    <source>
        <dbReference type="Proteomes" id="UP001164693"/>
    </source>
</evidence>
<reference evidence="1" key="1">
    <citation type="submission" date="2022-05" db="EMBL/GenBank/DDBJ databases">
        <title>Jatrophihabitans sp. SB3-54 whole genome sequence.</title>
        <authorList>
            <person name="Suh M.K."/>
            <person name="Eom M.K."/>
            <person name="Kim J.S."/>
            <person name="Kim H.S."/>
            <person name="Do H.E."/>
            <person name="Shin Y.K."/>
            <person name="Lee J.-S."/>
        </authorList>
    </citation>
    <scope>NUCLEOTIDE SEQUENCE</scope>
    <source>
        <strain evidence="1">SB3-54</strain>
    </source>
</reference>
<name>A0ABY7K0R8_9ACTN</name>
<organism evidence="1 2">
    <name type="scientific">Jatrophihabitans cynanchi</name>
    <dbReference type="NCBI Taxonomy" id="2944128"/>
    <lineage>
        <taxon>Bacteria</taxon>
        <taxon>Bacillati</taxon>
        <taxon>Actinomycetota</taxon>
        <taxon>Actinomycetes</taxon>
        <taxon>Jatrophihabitantales</taxon>
        <taxon>Jatrophihabitantaceae</taxon>
        <taxon>Jatrophihabitans</taxon>
    </lineage>
</organism>
<sequence length="78" mass="8526">MSEVVSEGSRMVQAAADPDPATGLAAVAALRGLVEVLEELQVDNARTRGWSWRDIARVLGVSKQAMHYKHAGRLRGRR</sequence>
<proteinExistence type="predicted"/>
<dbReference type="Proteomes" id="UP001164693">
    <property type="component" value="Chromosome"/>
</dbReference>
<accession>A0ABY7K0R8</accession>